<dbReference type="PANTHER" id="PTHR43095:SF5">
    <property type="entry name" value="XYLULOSE KINASE"/>
    <property type="match status" value="1"/>
</dbReference>
<dbReference type="Gene3D" id="3.30.420.40">
    <property type="match status" value="2"/>
</dbReference>
<evidence type="ECO:0000256" key="1">
    <source>
        <dbReference type="ARBA" id="ARBA00009156"/>
    </source>
</evidence>
<keyword evidence="8" id="KW-1185">Reference proteome</keyword>
<evidence type="ECO:0000313" key="8">
    <source>
        <dbReference type="Proteomes" id="UP000515947"/>
    </source>
</evidence>
<dbReference type="InterPro" id="IPR018484">
    <property type="entry name" value="FGGY_N"/>
</dbReference>
<evidence type="ECO:0000256" key="3">
    <source>
        <dbReference type="ARBA" id="ARBA00022679"/>
    </source>
</evidence>
<dbReference type="PANTHER" id="PTHR43095">
    <property type="entry name" value="SUGAR KINASE"/>
    <property type="match status" value="1"/>
</dbReference>
<dbReference type="EMBL" id="CP060713">
    <property type="protein sequence ID" value="QNN54142.1"/>
    <property type="molecule type" value="Genomic_DNA"/>
</dbReference>
<protein>
    <submittedName>
        <fullName evidence="7">FGGY-family carbohydrate kinase</fullName>
    </submittedName>
</protein>
<dbReference type="RefSeq" id="WP_187579982.1">
    <property type="nucleotide sequence ID" value="NZ_CP060713.1"/>
</dbReference>
<organism evidence="7 8">
    <name type="scientific">Nocardioides mesophilus</name>
    <dbReference type="NCBI Taxonomy" id="433659"/>
    <lineage>
        <taxon>Bacteria</taxon>
        <taxon>Bacillati</taxon>
        <taxon>Actinomycetota</taxon>
        <taxon>Actinomycetes</taxon>
        <taxon>Propionibacteriales</taxon>
        <taxon>Nocardioidaceae</taxon>
        <taxon>Nocardioides</taxon>
    </lineage>
</organism>
<dbReference type="InterPro" id="IPR018485">
    <property type="entry name" value="FGGY_C"/>
</dbReference>
<name>A0A7G9REW7_9ACTN</name>
<gene>
    <name evidence="7" type="ORF">H9L09_07175</name>
</gene>
<evidence type="ECO:0000313" key="7">
    <source>
        <dbReference type="EMBL" id="QNN54142.1"/>
    </source>
</evidence>
<evidence type="ECO:0000259" key="6">
    <source>
        <dbReference type="Pfam" id="PF02782"/>
    </source>
</evidence>
<evidence type="ECO:0000256" key="4">
    <source>
        <dbReference type="ARBA" id="ARBA00022777"/>
    </source>
</evidence>
<dbReference type="GO" id="GO:0042732">
    <property type="term" value="P:D-xylose metabolic process"/>
    <property type="evidence" value="ECO:0007669"/>
    <property type="project" value="UniProtKB-KW"/>
</dbReference>
<accession>A0A7G9REW7</accession>
<sequence>MAPGHGGFVLAVDLGSSGLKVGLVSSTGEVVGWTHHPLDTERGPGGAVTQDAHTWWRLVTESVRWCLARTAVPAREVVAVGVTGQWASTVPVDVDGLPVGPCVMWSDTRGAPYSREVVGGHVQGYRATALAAWVRRTAGVPSPSGADPVGHMLHLQHDEPGTARAARWFLEPVDYLSMRFTGRAAATPASMTAAWLTDNRGATPGYDRQLLARSGVDPDRLPPLLPTGSVIGRVRPDVAGSLGLGSGTVVVAGIPDLHASVVGSGFVRDHEAHLSIGTTAWVSCPLPAKKTDVLHQMATVPGLRPGGYLLGNNQESAGRCLEWFLAAGGGGVPDGYDGLLRLAATAPPGSGGVLFTPWLAGERSPVEDRTLRGGFHNLSLSTTPADLARAVLEGVAYNARWLLEAADRFAGRRLEPLRLVGGGARSLLWSGIVADVCDRPVERVAEPLLAVLRGAGLFAGVAVGSLGWDDVAALVPVDGVLRPRPENRDVLDALFAELPGLYRRQRRMHARLNRPAG</sequence>
<feature type="domain" description="Carbohydrate kinase FGGY C-terminal" evidence="6">
    <location>
        <begin position="274"/>
        <end position="462"/>
    </location>
</feature>
<dbReference type="SUPFAM" id="SSF53067">
    <property type="entry name" value="Actin-like ATPase domain"/>
    <property type="match status" value="2"/>
</dbReference>
<proteinExistence type="inferred from homology"/>
<dbReference type="Pfam" id="PF00370">
    <property type="entry name" value="FGGY_N"/>
    <property type="match status" value="1"/>
</dbReference>
<evidence type="ECO:0000256" key="2">
    <source>
        <dbReference type="ARBA" id="ARBA00022629"/>
    </source>
</evidence>
<dbReference type="KEGG" id="nmes:H9L09_07175"/>
<evidence type="ECO:0000259" key="5">
    <source>
        <dbReference type="Pfam" id="PF00370"/>
    </source>
</evidence>
<dbReference type="CDD" id="cd07805">
    <property type="entry name" value="ASKHA_NBD_FGGY_CvXK-like"/>
    <property type="match status" value="1"/>
</dbReference>
<keyword evidence="2" id="KW-0859">Xylose metabolism</keyword>
<keyword evidence="4 7" id="KW-0418">Kinase</keyword>
<dbReference type="AlphaFoldDB" id="A0A7G9REW7"/>
<comment type="similarity">
    <text evidence="1">Belongs to the FGGY kinase family.</text>
</comment>
<feature type="domain" description="Carbohydrate kinase FGGY N-terminal" evidence="5">
    <location>
        <begin position="9"/>
        <end position="263"/>
    </location>
</feature>
<dbReference type="InterPro" id="IPR000577">
    <property type="entry name" value="Carb_kinase_FGGY"/>
</dbReference>
<keyword evidence="3" id="KW-0808">Transferase</keyword>
<dbReference type="Pfam" id="PF02782">
    <property type="entry name" value="FGGY_C"/>
    <property type="match status" value="1"/>
</dbReference>
<dbReference type="GO" id="GO:0016301">
    <property type="term" value="F:kinase activity"/>
    <property type="evidence" value="ECO:0007669"/>
    <property type="project" value="UniProtKB-KW"/>
</dbReference>
<keyword evidence="2" id="KW-0119">Carbohydrate metabolism</keyword>
<reference evidence="7 8" key="1">
    <citation type="submission" date="2020-08" db="EMBL/GenBank/DDBJ databases">
        <title>Genome sequence of Nocardioides mesophilus KACC 16243T.</title>
        <authorList>
            <person name="Hyun D.-W."/>
            <person name="Bae J.-W."/>
        </authorList>
    </citation>
    <scope>NUCLEOTIDE SEQUENCE [LARGE SCALE GENOMIC DNA]</scope>
    <source>
        <strain evidence="7 8">KACC 16243</strain>
    </source>
</reference>
<dbReference type="InterPro" id="IPR043129">
    <property type="entry name" value="ATPase_NBD"/>
</dbReference>
<dbReference type="Proteomes" id="UP000515947">
    <property type="component" value="Chromosome"/>
</dbReference>
<dbReference type="InterPro" id="IPR050406">
    <property type="entry name" value="FGGY_Carb_Kinase"/>
</dbReference>
<dbReference type="PIRSF" id="PIRSF000538">
    <property type="entry name" value="GlpK"/>
    <property type="match status" value="1"/>
</dbReference>